<organism evidence="15">
    <name type="scientific">Testudinalia testudinalis</name>
    <name type="common">Tortoise-shell limpet</name>
    <name type="synonym">Tectura testudinalis</name>
    <dbReference type="NCBI Taxonomy" id="2126142"/>
    <lineage>
        <taxon>Eukaryota</taxon>
        <taxon>Metazoa</taxon>
        <taxon>Spiralia</taxon>
        <taxon>Lophotrochozoa</taxon>
        <taxon>Mollusca</taxon>
        <taxon>Gastropoda</taxon>
        <taxon>Patellogastropoda</taxon>
        <taxon>Lottioidea</taxon>
        <taxon>Lottiidae</taxon>
        <taxon>Testudinalia</taxon>
    </lineage>
</organism>
<keyword evidence="8 10" id="KW-0539">Nucleus</keyword>
<dbReference type="PANTHER" id="PTHR12189:SF2">
    <property type="entry name" value="MRNA CAP GUANINE-N7 METHYLTRANSFERASE"/>
    <property type="match status" value="1"/>
</dbReference>
<keyword evidence="4 10" id="KW-0808">Transferase</keyword>
<evidence type="ECO:0000256" key="9">
    <source>
        <dbReference type="ARBA" id="ARBA00044712"/>
    </source>
</evidence>
<dbReference type="EC" id="2.1.1.56" evidence="10"/>
<keyword evidence="6 10" id="KW-0694">RNA-binding</keyword>
<feature type="site" description="mRNA cap binding" evidence="12">
    <location>
        <position position="178"/>
    </location>
</feature>
<evidence type="ECO:0000256" key="7">
    <source>
        <dbReference type="ARBA" id="ARBA00023042"/>
    </source>
</evidence>
<feature type="compositionally biased region" description="Basic and acidic residues" evidence="13">
    <location>
        <begin position="400"/>
        <end position="409"/>
    </location>
</feature>
<evidence type="ECO:0000256" key="4">
    <source>
        <dbReference type="ARBA" id="ARBA00022679"/>
    </source>
</evidence>
<dbReference type="PROSITE" id="PS51562">
    <property type="entry name" value="RNA_CAP0_MT"/>
    <property type="match status" value="1"/>
</dbReference>
<evidence type="ECO:0000256" key="13">
    <source>
        <dbReference type="SAM" id="MobiDB-lite"/>
    </source>
</evidence>
<keyword evidence="7 10" id="KW-0506">mRNA capping</keyword>
<feature type="region of interest" description="Disordered" evidence="13">
    <location>
        <begin position="379"/>
        <end position="409"/>
    </location>
</feature>
<evidence type="ECO:0000256" key="10">
    <source>
        <dbReference type="PIRNR" id="PIRNR028762"/>
    </source>
</evidence>
<evidence type="ECO:0000259" key="14">
    <source>
        <dbReference type="PROSITE" id="PS51562"/>
    </source>
</evidence>
<comment type="similarity">
    <text evidence="10">Belongs to the class I-like SAM-binding methyltransferase superfamily. mRNA cap 0 methyltransferase family.</text>
</comment>
<feature type="binding site" evidence="11">
    <location>
        <position position="174"/>
    </location>
    <ligand>
        <name>S-adenosyl-L-methionine</name>
        <dbReference type="ChEBI" id="CHEBI:59789"/>
    </ligand>
</feature>
<evidence type="ECO:0000256" key="5">
    <source>
        <dbReference type="ARBA" id="ARBA00022691"/>
    </source>
</evidence>
<feature type="site" description="mRNA cap binding" evidence="12">
    <location>
        <position position="100"/>
    </location>
</feature>
<keyword evidence="5 10" id="KW-0949">S-adenosyl-L-methionine</keyword>
<proteinExistence type="evidence at transcript level"/>
<sequence length="409" mass="46465">MENNGNKVVESEGGESSSKAEGGKDGGEDLTGTVAKHYNELQEAGRQSRALSRIYHMRNFNNWTKSILIGDTLDKIRESDRNKKIVVLDLCSGKGGDLLKWKKGGIDQLVCADIAATSVEQSEARYKDMTERSRNERYGPRLYEAEFIAADCTKEKLTDKYKDPNLQFDLTSCQFSFHYSFESEQQADIMLQNACSSLKPGGYFIGTTPNSNELVKRLRASEDNSFGNDVYRVTFPDPDESSFPLFGAKYNFHLEGVVDCPEFLVYFPLLEKMAEKYDMKLIEKKTFADFYSEKVQRSDAKKLLNKMSALETYPTNDELVGKDADDYIHASQFISTLESQPDDRGHSSRRPVKIGTLSKAEWEAITVYLVFVFQKMGGEEKEVTSPRRRKHDDEEEETEPSEKRAKNSD</sequence>
<dbReference type="EMBL" id="MG596910">
    <property type="protein sequence ID" value="AVP12665.1"/>
    <property type="molecule type" value="mRNA"/>
</dbReference>
<dbReference type="SUPFAM" id="SSF53335">
    <property type="entry name" value="S-adenosyl-L-methionine-dependent methyltransferases"/>
    <property type="match status" value="1"/>
</dbReference>
<feature type="binding site" evidence="11">
    <location>
        <position position="113"/>
    </location>
    <ligand>
        <name>S-adenosyl-L-methionine</name>
        <dbReference type="ChEBI" id="CHEBI:59789"/>
    </ligand>
</feature>
<comment type="catalytic activity">
    <reaction evidence="9">
        <text>a 5'-end (5'-triphosphoguanosine)-ribonucleoside in mRNA + S-adenosyl-L-methionine = a 5'-end (N(7)-methyl 5'-triphosphoguanosine)-ribonucleoside in mRNA + S-adenosyl-L-homocysteine</text>
        <dbReference type="Rhea" id="RHEA:67008"/>
        <dbReference type="Rhea" id="RHEA-COMP:17166"/>
        <dbReference type="Rhea" id="RHEA-COMP:17167"/>
        <dbReference type="ChEBI" id="CHEBI:57856"/>
        <dbReference type="ChEBI" id="CHEBI:59789"/>
        <dbReference type="ChEBI" id="CHEBI:156461"/>
        <dbReference type="ChEBI" id="CHEBI:167617"/>
        <dbReference type="EC" id="2.1.1.56"/>
    </reaction>
</comment>
<keyword evidence="2 10" id="KW-0489">Methyltransferase</keyword>
<evidence type="ECO:0000256" key="6">
    <source>
        <dbReference type="ARBA" id="ARBA00022884"/>
    </source>
</evidence>
<dbReference type="AlphaFoldDB" id="A0A2P1L4E1"/>
<dbReference type="PIRSF" id="PIRSF028762">
    <property type="entry name" value="ABD1"/>
    <property type="match status" value="1"/>
</dbReference>
<evidence type="ECO:0000256" key="3">
    <source>
        <dbReference type="ARBA" id="ARBA00022664"/>
    </source>
</evidence>
<reference evidence="15" key="1">
    <citation type="journal article" date="2018" name="Dev. Comp. Immunol.">
        <title>Immune repertoire in the transcriptome of Littorina littorea reveals new trends in lophotrochozoan proto-complement evolution.</title>
        <authorList>
            <person name="Gorbushin A.M."/>
        </authorList>
    </citation>
    <scope>NUCLEOTIDE SEQUENCE</scope>
</reference>
<accession>A0A2P1L4E1</accession>
<dbReference type="GO" id="GO:0004482">
    <property type="term" value="F:mRNA 5'-cap (guanine-N7-)-methyltransferase activity"/>
    <property type="evidence" value="ECO:0007669"/>
    <property type="project" value="UniProtKB-EC"/>
</dbReference>
<evidence type="ECO:0000256" key="12">
    <source>
        <dbReference type="PIRSR" id="PIRSR028762-2"/>
    </source>
</evidence>
<evidence type="ECO:0000313" key="15">
    <source>
        <dbReference type="EMBL" id="AVP12665.1"/>
    </source>
</evidence>
<dbReference type="Pfam" id="PF03291">
    <property type="entry name" value="mRNA_G-N7_MeTrfase"/>
    <property type="match status" value="1"/>
</dbReference>
<feature type="binding site" evidence="11">
    <location>
        <position position="65"/>
    </location>
    <ligand>
        <name>S-adenosyl-L-methionine</name>
        <dbReference type="ChEBI" id="CHEBI:59789"/>
    </ligand>
</feature>
<evidence type="ECO:0000256" key="8">
    <source>
        <dbReference type="ARBA" id="ARBA00023242"/>
    </source>
</evidence>
<feature type="binding site" evidence="11">
    <location>
        <position position="179"/>
    </location>
    <ligand>
        <name>S-adenosyl-L-methionine</name>
        <dbReference type="ChEBI" id="CHEBI:59789"/>
    </ligand>
</feature>
<feature type="binding site" evidence="12">
    <location>
        <begin position="61"/>
        <end position="62"/>
    </location>
    <ligand>
        <name>mRNA</name>
        <dbReference type="ChEBI" id="CHEBI:33699"/>
    </ligand>
</feature>
<dbReference type="GO" id="GO:0005634">
    <property type="term" value="C:nucleus"/>
    <property type="evidence" value="ECO:0007669"/>
    <property type="project" value="UniProtKB-SubCell"/>
</dbReference>
<evidence type="ECO:0000256" key="2">
    <source>
        <dbReference type="ARBA" id="ARBA00022603"/>
    </source>
</evidence>
<dbReference type="InterPro" id="IPR039753">
    <property type="entry name" value="RG7MT1"/>
</dbReference>
<feature type="binding site" evidence="11">
    <location>
        <position position="151"/>
    </location>
    <ligand>
        <name>S-adenosyl-L-methionine</name>
        <dbReference type="ChEBI" id="CHEBI:59789"/>
    </ligand>
</feature>
<evidence type="ECO:0000256" key="11">
    <source>
        <dbReference type="PIRSR" id="PIRSR028762-1"/>
    </source>
</evidence>
<feature type="site" description="mRNA cap binding" evidence="12">
    <location>
        <position position="262"/>
    </location>
</feature>
<feature type="site" description="mRNA cap binding" evidence="12">
    <location>
        <position position="94"/>
    </location>
</feature>
<dbReference type="InterPro" id="IPR004971">
    <property type="entry name" value="mRNA_G-N7_MeTrfase_dom"/>
</dbReference>
<evidence type="ECO:0000256" key="1">
    <source>
        <dbReference type="ARBA" id="ARBA00004123"/>
    </source>
</evidence>
<keyword evidence="3 10" id="KW-0507">mRNA processing</keyword>
<feature type="region of interest" description="Disordered" evidence="13">
    <location>
        <begin position="1"/>
        <end position="31"/>
    </location>
</feature>
<dbReference type="InterPro" id="IPR029063">
    <property type="entry name" value="SAM-dependent_MTases_sf"/>
</dbReference>
<feature type="site" description="mRNA cap binding" evidence="12">
    <location>
        <position position="125"/>
    </location>
</feature>
<dbReference type="InterPro" id="IPR016899">
    <property type="entry name" value="mRNA_G-N7_MeTrfase_euk"/>
</dbReference>
<comment type="subcellular location">
    <subcellularLocation>
        <location evidence="1 10">Nucleus</location>
    </subcellularLocation>
</comment>
<dbReference type="PANTHER" id="PTHR12189">
    <property type="entry name" value="MRNA GUANINE-7- METHYLTRANSFERASE"/>
    <property type="match status" value="1"/>
</dbReference>
<feature type="domain" description="MRNA cap 0 methyltransferase" evidence="14">
    <location>
        <begin position="52"/>
        <end position="376"/>
    </location>
</feature>
<feature type="binding site" evidence="11">
    <location>
        <position position="91"/>
    </location>
    <ligand>
        <name>S-adenosyl-L-methionine</name>
        <dbReference type="ChEBI" id="CHEBI:59789"/>
    </ligand>
</feature>
<feature type="site" description="mRNA cap binding" evidence="12">
    <location>
        <position position="368"/>
    </location>
</feature>
<protein>
    <recommendedName>
        <fullName evidence="10">mRNA cap guanine-N(7) methyltransferase</fullName>
        <ecNumber evidence="10">2.1.1.56</ecNumber>
    </recommendedName>
    <alternativeName>
        <fullName evidence="10">mRNA (guanine-N(7))-methyltransferase</fullName>
    </alternativeName>
    <alternativeName>
        <fullName evidence="10">mRNA cap methyltransferase</fullName>
    </alternativeName>
</protein>
<name>A0A2P1L4E1_TESTE</name>
<dbReference type="Gene3D" id="3.40.50.150">
    <property type="entry name" value="Vaccinia Virus protein VP39"/>
    <property type="match status" value="1"/>
</dbReference>
<dbReference type="CDD" id="cd02440">
    <property type="entry name" value="AdoMet_MTases"/>
    <property type="match status" value="1"/>
</dbReference>
<dbReference type="GO" id="GO:0003723">
    <property type="term" value="F:RNA binding"/>
    <property type="evidence" value="ECO:0007669"/>
    <property type="project" value="UniProtKB-KW"/>
</dbReference>